<dbReference type="OrthoDB" id="374548at2157"/>
<reference evidence="7 8" key="1">
    <citation type="submission" date="2007-10" db="EMBL/GenBank/DDBJ databases">
        <title>Complete sequence of Caldivirga maquilingensis IC-167.</title>
        <authorList>
            <consortium name="US DOE Joint Genome Institute"/>
            <person name="Copeland A."/>
            <person name="Lucas S."/>
            <person name="Lapidus A."/>
            <person name="Barry K."/>
            <person name="Glavina del Rio T."/>
            <person name="Dalin E."/>
            <person name="Tice H."/>
            <person name="Pitluck S."/>
            <person name="Saunders E."/>
            <person name="Brettin T."/>
            <person name="Bruce D."/>
            <person name="Detter J.C."/>
            <person name="Han C."/>
            <person name="Schmutz J."/>
            <person name="Larimer F."/>
            <person name="Land M."/>
            <person name="Hauser L."/>
            <person name="Kyrpides N."/>
            <person name="Ivanova N."/>
            <person name="Biddle J.F."/>
            <person name="Zhang Z."/>
            <person name="Fitz-Gibbon S.T."/>
            <person name="Lowe T.M."/>
            <person name="Saltikov C."/>
            <person name="House C.H."/>
            <person name="Richardson P."/>
        </authorList>
    </citation>
    <scope>NUCLEOTIDE SEQUENCE [LARGE SCALE GENOMIC DNA]</scope>
    <source>
        <strain evidence="8">ATCC 700844 / DSM 13496 / JCM 10307 / IC-167</strain>
    </source>
</reference>
<evidence type="ECO:0000256" key="4">
    <source>
        <dbReference type="ARBA" id="ARBA00023235"/>
    </source>
</evidence>
<dbReference type="PANTHER" id="PTHR12110:SF41">
    <property type="entry name" value="INOSOSE DEHYDRATASE"/>
    <property type="match status" value="1"/>
</dbReference>
<keyword evidence="5" id="KW-0119">Carbohydrate metabolism</keyword>
<dbReference type="InterPro" id="IPR013022">
    <property type="entry name" value="Xyl_isomerase-like_TIM-brl"/>
</dbReference>
<dbReference type="HOGENOM" id="CLU_072264_0_0_2"/>
<dbReference type="AlphaFoldDB" id="A8MCN8"/>
<dbReference type="InterPro" id="IPR036237">
    <property type="entry name" value="Xyl_isomerase-like_sf"/>
</dbReference>
<accession>A8MCN8</accession>
<gene>
    <name evidence="7" type="ordered locus">Cmaq_0708</name>
</gene>
<dbReference type="PANTHER" id="PTHR12110">
    <property type="entry name" value="HYDROXYPYRUVATE ISOMERASE"/>
    <property type="match status" value="1"/>
</dbReference>
<dbReference type="EMBL" id="CP000852">
    <property type="protein sequence ID" value="ABW01544.1"/>
    <property type="molecule type" value="Genomic_DNA"/>
</dbReference>
<name>A8MCN8_CALMQ</name>
<organism evidence="7 8">
    <name type="scientific">Caldivirga maquilingensis (strain ATCC 700844 / DSM 13496 / JCM 10307 / IC-167)</name>
    <dbReference type="NCBI Taxonomy" id="397948"/>
    <lineage>
        <taxon>Archaea</taxon>
        <taxon>Thermoproteota</taxon>
        <taxon>Thermoprotei</taxon>
        <taxon>Thermoproteales</taxon>
        <taxon>Thermoproteaceae</taxon>
        <taxon>Caldivirga</taxon>
    </lineage>
</organism>
<dbReference type="GeneID" id="5708597"/>
<evidence type="ECO:0000313" key="8">
    <source>
        <dbReference type="Proteomes" id="UP000001137"/>
    </source>
</evidence>
<keyword evidence="2" id="KW-0963">Cytoplasm</keyword>
<evidence type="ECO:0000259" key="6">
    <source>
        <dbReference type="Pfam" id="PF01261"/>
    </source>
</evidence>
<evidence type="ECO:0000256" key="3">
    <source>
        <dbReference type="ARBA" id="ARBA00022723"/>
    </source>
</evidence>
<dbReference type="KEGG" id="cma:Cmaq_0708"/>
<evidence type="ECO:0000256" key="5">
    <source>
        <dbReference type="ARBA" id="ARBA00023277"/>
    </source>
</evidence>
<dbReference type="Proteomes" id="UP000001137">
    <property type="component" value="Chromosome"/>
</dbReference>
<sequence>MSMSISRLKSTYSGFIEGKTVDQFFSEYNVKFAAGTWTAGDFSDRFNRSGYFPNLPRGLVDQLRRVRESGIEGVVPIDAQFLDDNLKVKEDLINEVKATASELGLKIAGLGMDISGFHVFKLGSLTNPDPKVRELALSTLTQSLEIARMLGLDSVSLWLGPDGWDYSLESNYGKKIKELYEGLLTLGKEAHRLGIRSFGLEAKPKEPREGNLIIPTSHVSIMLANRLNNDLGVKLFGITIDYGHELMYAVEPAYTVYLAKEQGVSVATVHINTAKWHSNDEDRVVGTGDAWHFVDFLYALLDTGYSGWFTLDQFTYRLNPVDGLRLSKELFANLYKKALALYLSRDEFENIRSTGDQAKILDYVKRIMYGL</sequence>
<evidence type="ECO:0000256" key="1">
    <source>
        <dbReference type="ARBA" id="ARBA00004496"/>
    </source>
</evidence>
<keyword evidence="8" id="KW-1185">Reference proteome</keyword>
<dbReference type="InterPro" id="IPR050312">
    <property type="entry name" value="IolE/XylAMocC-like"/>
</dbReference>
<feature type="domain" description="Xylose isomerase-like TIM barrel" evidence="6">
    <location>
        <begin position="63"/>
        <end position="329"/>
    </location>
</feature>
<dbReference type="InterPro" id="IPR001998">
    <property type="entry name" value="Xylose_isomerase"/>
</dbReference>
<dbReference type="SUPFAM" id="SSF51658">
    <property type="entry name" value="Xylose isomerase-like"/>
    <property type="match status" value="1"/>
</dbReference>
<comment type="subcellular location">
    <subcellularLocation>
        <location evidence="1">Cytoplasm</location>
    </subcellularLocation>
</comment>
<dbReference type="GO" id="GO:0005975">
    <property type="term" value="P:carbohydrate metabolic process"/>
    <property type="evidence" value="ECO:0007669"/>
    <property type="project" value="InterPro"/>
</dbReference>
<dbReference type="Gene3D" id="3.20.20.150">
    <property type="entry name" value="Divalent-metal-dependent TIM barrel enzymes"/>
    <property type="match status" value="1"/>
</dbReference>
<dbReference type="Pfam" id="PF01261">
    <property type="entry name" value="AP_endonuc_2"/>
    <property type="match status" value="1"/>
</dbReference>
<keyword evidence="3" id="KW-0479">Metal-binding</keyword>
<evidence type="ECO:0000313" key="7">
    <source>
        <dbReference type="EMBL" id="ABW01544.1"/>
    </source>
</evidence>
<dbReference type="RefSeq" id="WP_012185764.1">
    <property type="nucleotide sequence ID" value="NC_009954.1"/>
</dbReference>
<keyword evidence="4 7" id="KW-0413">Isomerase</keyword>
<protein>
    <submittedName>
        <fullName evidence="7">Xylose isomerase domain protein TIM barrel</fullName>
    </submittedName>
</protein>
<evidence type="ECO:0000256" key="2">
    <source>
        <dbReference type="ARBA" id="ARBA00022490"/>
    </source>
</evidence>
<proteinExistence type="predicted"/>
<dbReference type="eggNOG" id="arCOG01900">
    <property type="taxonomic scope" value="Archaea"/>
</dbReference>
<dbReference type="GO" id="GO:0009045">
    <property type="term" value="F:xylose isomerase activity"/>
    <property type="evidence" value="ECO:0007669"/>
    <property type="project" value="InterPro"/>
</dbReference>
<dbReference type="STRING" id="397948.Cmaq_0708"/>
<dbReference type="PRINTS" id="PR00688">
    <property type="entry name" value="XYLOSISMRASE"/>
</dbReference>
<dbReference type="GO" id="GO:0046872">
    <property type="term" value="F:metal ion binding"/>
    <property type="evidence" value="ECO:0007669"/>
    <property type="project" value="UniProtKB-KW"/>
</dbReference>